<gene>
    <name evidence="2" type="ORF">PR048_012496</name>
</gene>
<dbReference type="InterPro" id="IPR043502">
    <property type="entry name" value="DNA/RNA_pol_sf"/>
</dbReference>
<dbReference type="PANTHER" id="PTHR24559:SF444">
    <property type="entry name" value="REVERSE TRANSCRIPTASE DOMAIN-CONTAINING PROTEIN"/>
    <property type="match status" value="1"/>
</dbReference>
<dbReference type="EMBL" id="JARBHB010000004">
    <property type="protein sequence ID" value="KAJ8886287.1"/>
    <property type="molecule type" value="Genomic_DNA"/>
</dbReference>
<feature type="domain" description="Reverse transcriptase" evidence="1">
    <location>
        <begin position="62"/>
        <end position="131"/>
    </location>
</feature>
<name>A0ABQ9HPN0_9NEOP</name>
<sequence>MQGWGKQEFPKKPVVQLQQPHIPHVKIQVTLVGTEARLALWETCSLNATPPQPQNPAITLAPKKKGTWRFCVDFRQLNQVTCSALLPYRNVKDKLSLLAQAIILTSLDFKNGYWQAPVKLEDRKKTAFIAPGGR</sequence>
<evidence type="ECO:0000313" key="3">
    <source>
        <dbReference type="Proteomes" id="UP001159363"/>
    </source>
</evidence>
<dbReference type="InterPro" id="IPR000477">
    <property type="entry name" value="RT_dom"/>
</dbReference>
<evidence type="ECO:0000259" key="1">
    <source>
        <dbReference type="Pfam" id="PF00078"/>
    </source>
</evidence>
<dbReference type="Proteomes" id="UP001159363">
    <property type="component" value="Chromosome X"/>
</dbReference>
<organism evidence="2 3">
    <name type="scientific">Dryococelus australis</name>
    <dbReference type="NCBI Taxonomy" id="614101"/>
    <lineage>
        <taxon>Eukaryota</taxon>
        <taxon>Metazoa</taxon>
        <taxon>Ecdysozoa</taxon>
        <taxon>Arthropoda</taxon>
        <taxon>Hexapoda</taxon>
        <taxon>Insecta</taxon>
        <taxon>Pterygota</taxon>
        <taxon>Neoptera</taxon>
        <taxon>Polyneoptera</taxon>
        <taxon>Phasmatodea</taxon>
        <taxon>Verophasmatodea</taxon>
        <taxon>Anareolatae</taxon>
        <taxon>Phasmatidae</taxon>
        <taxon>Eurycanthinae</taxon>
        <taxon>Dryococelus</taxon>
    </lineage>
</organism>
<dbReference type="Gene3D" id="3.10.10.10">
    <property type="entry name" value="HIV Type 1 Reverse Transcriptase, subunit A, domain 1"/>
    <property type="match status" value="1"/>
</dbReference>
<evidence type="ECO:0000313" key="2">
    <source>
        <dbReference type="EMBL" id="KAJ8886287.1"/>
    </source>
</evidence>
<dbReference type="Gene3D" id="3.30.70.270">
    <property type="match status" value="1"/>
</dbReference>
<dbReference type="SUPFAM" id="SSF56672">
    <property type="entry name" value="DNA/RNA polymerases"/>
    <property type="match status" value="1"/>
</dbReference>
<dbReference type="Pfam" id="PF00078">
    <property type="entry name" value="RVT_1"/>
    <property type="match status" value="1"/>
</dbReference>
<reference evidence="2 3" key="1">
    <citation type="submission" date="2023-02" db="EMBL/GenBank/DDBJ databases">
        <title>LHISI_Scaffold_Assembly.</title>
        <authorList>
            <person name="Stuart O.P."/>
            <person name="Cleave R."/>
            <person name="Magrath M.J.L."/>
            <person name="Mikheyev A.S."/>
        </authorList>
    </citation>
    <scope>NUCLEOTIDE SEQUENCE [LARGE SCALE GENOMIC DNA]</scope>
    <source>
        <strain evidence="2">Daus_M_001</strain>
        <tissue evidence="2">Leg muscle</tissue>
    </source>
</reference>
<dbReference type="PANTHER" id="PTHR24559">
    <property type="entry name" value="TRANSPOSON TY3-I GAG-POL POLYPROTEIN"/>
    <property type="match status" value="1"/>
</dbReference>
<proteinExistence type="predicted"/>
<dbReference type="InterPro" id="IPR053134">
    <property type="entry name" value="RNA-dir_DNA_polymerase"/>
</dbReference>
<protein>
    <recommendedName>
        <fullName evidence="1">Reverse transcriptase domain-containing protein</fullName>
    </recommendedName>
</protein>
<keyword evidence="3" id="KW-1185">Reference proteome</keyword>
<comment type="caution">
    <text evidence="2">The sequence shown here is derived from an EMBL/GenBank/DDBJ whole genome shotgun (WGS) entry which is preliminary data.</text>
</comment>
<accession>A0ABQ9HPN0</accession>
<dbReference type="InterPro" id="IPR043128">
    <property type="entry name" value="Rev_trsase/Diguanyl_cyclase"/>
</dbReference>